<feature type="transmembrane region" description="Helical" evidence="1">
    <location>
        <begin position="86"/>
        <end position="108"/>
    </location>
</feature>
<dbReference type="Proteomes" id="UP000076727">
    <property type="component" value="Unassembled WGS sequence"/>
</dbReference>
<feature type="transmembrane region" description="Helical" evidence="1">
    <location>
        <begin position="243"/>
        <end position="262"/>
    </location>
</feature>
<feature type="transmembrane region" description="Helical" evidence="1">
    <location>
        <begin position="120"/>
        <end position="138"/>
    </location>
</feature>
<keyword evidence="1" id="KW-0472">Membrane</keyword>
<evidence type="ECO:0000313" key="3">
    <source>
        <dbReference type="EMBL" id="KZT70575.1"/>
    </source>
</evidence>
<accession>A0A165RCG5</accession>
<feature type="transmembrane region" description="Helical" evidence="1">
    <location>
        <begin position="169"/>
        <end position="190"/>
    </location>
</feature>
<name>A0A165RCG5_9APHY</name>
<dbReference type="InterPro" id="IPR045340">
    <property type="entry name" value="DUF6533"/>
</dbReference>
<evidence type="ECO:0000256" key="1">
    <source>
        <dbReference type="SAM" id="Phobius"/>
    </source>
</evidence>
<keyword evidence="1" id="KW-0812">Transmembrane</keyword>
<gene>
    <name evidence="3" type="ORF">DAEQUDRAFT_725097</name>
</gene>
<feature type="domain" description="DUF6533" evidence="2">
    <location>
        <begin position="21"/>
        <end position="65"/>
    </location>
</feature>
<feature type="transmembrane region" description="Helical" evidence="1">
    <location>
        <begin position="50"/>
        <end position="80"/>
    </location>
</feature>
<organism evidence="3 4">
    <name type="scientific">Daedalea quercina L-15889</name>
    <dbReference type="NCBI Taxonomy" id="1314783"/>
    <lineage>
        <taxon>Eukaryota</taxon>
        <taxon>Fungi</taxon>
        <taxon>Dikarya</taxon>
        <taxon>Basidiomycota</taxon>
        <taxon>Agaricomycotina</taxon>
        <taxon>Agaricomycetes</taxon>
        <taxon>Polyporales</taxon>
        <taxon>Fomitopsis</taxon>
    </lineage>
</organism>
<keyword evidence="1" id="KW-1133">Transmembrane helix</keyword>
<dbReference type="Pfam" id="PF20151">
    <property type="entry name" value="DUF6533"/>
    <property type="match status" value="1"/>
</dbReference>
<dbReference type="OrthoDB" id="2802397at2759"/>
<evidence type="ECO:0000313" key="4">
    <source>
        <dbReference type="Proteomes" id="UP000076727"/>
    </source>
</evidence>
<evidence type="ECO:0000259" key="2">
    <source>
        <dbReference type="Pfam" id="PF20151"/>
    </source>
</evidence>
<dbReference type="STRING" id="1314783.A0A165RCG5"/>
<keyword evidence="4" id="KW-1185">Reference proteome</keyword>
<sequence>MSAVEGLQILEGYSNHYVDNCCGAAAAALLVFDYILTFDEEVEFIWSSSNYVYVLLFFANRLAMLGLTVGSIVGMLPWYSGLSCTVINWALAAFQIFTLFLWGIISTLRVYAVSNRDWGFTLLTFCLGMTPIVTNLYANIKAVYFPMVAFTYTYCGGDIEYSVGVANRLIITTRACLIASDLLVVLIAWYQLHASVTTVRLSVRSTLATVLLRDGTFYFVVLLMLNIGQVITDIDIGVFYNPMPYFTNPITSIIISRFLLAVRRLALESQGSLPSYFSRSYETEQCVVRSRQRSSLPTIAFNTGTISQTVGDASRFTMSIRHPPSEGSQVYSAVSSPERYDDWAADEIVELRRVHYTQ</sequence>
<proteinExistence type="predicted"/>
<dbReference type="EMBL" id="KV429050">
    <property type="protein sequence ID" value="KZT70575.1"/>
    <property type="molecule type" value="Genomic_DNA"/>
</dbReference>
<feature type="transmembrane region" description="Helical" evidence="1">
    <location>
        <begin position="211"/>
        <end position="231"/>
    </location>
</feature>
<reference evidence="3 4" key="1">
    <citation type="journal article" date="2016" name="Mol. Biol. Evol.">
        <title>Comparative Genomics of Early-Diverging Mushroom-Forming Fungi Provides Insights into the Origins of Lignocellulose Decay Capabilities.</title>
        <authorList>
            <person name="Nagy L.G."/>
            <person name="Riley R."/>
            <person name="Tritt A."/>
            <person name="Adam C."/>
            <person name="Daum C."/>
            <person name="Floudas D."/>
            <person name="Sun H."/>
            <person name="Yadav J.S."/>
            <person name="Pangilinan J."/>
            <person name="Larsson K.H."/>
            <person name="Matsuura K."/>
            <person name="Barry K."/>
            <person name="Labutti K."/>
            <person name="Kuo R."/>
            <person name="Ohm R.A."/>
            <person name="Bhattacharya S.S."/>
            <person name="Shirouzu T."/>
            <person name="Yoshinaga Y."/>
            <person name="Martin F.M."/>
            <person name="Grigoriev I.V."/>
            <person name="Hibbett D.S."/>
        </authorList>
    </citation>
    <scope>NUCLEOTIDE SEQUENCE [LARGE SCALE GENOMIC DNA]</scope>
    <source>
        <strain evidence="3 4">L-15889</strain>
    </source>
</reference>
<protein>
    <recommendedName>
        <fullName evidence="2">DUF6533 domain-containing protein</fullName>
    </recommendedName>
</protein>
<dbReference type="AlphaFoldDB" id="A0A165RCG5"/>